<dbReference type="PANTHER" id="PTHR39453">
    <property type="entry name" value="PHOSPHATE PROPANOYLTRANSFERASE"/>
    <property type="match status" value="1"/>
</dbReference>
<name>X0TSZ7_9ZZZZ</name>
<comment type="cofactor">
    <cofactor evidence="1">
        <name>Zn(2+)</name>
        <dbReference type="ChEBI" id="CHEBI:29105"/>
    </cofactor>
</comment>
<proteinExistence type="predicted"/>
<keyword evidence="4" id="KW-0862">Zinc</keyword>
<dbReference type="EMBL" id="BARS01010690">
    <property type="protein sequence ID" value="GAF96324.1"/>
    <property type="molecule type" value="Genomic_DNA"/>
</dbReference>
<comment type="caution">
    <text evidence="6">The sequence shown here is derived from an EMBL/GenBank/DDBJ whole genome shotgun (WGS) entry which is preliminary data.</text>
</comment>
<protein>
    <recommendedName>
        <fullName evidence="7">Phosphate propanoyltransferase</fullName>
    </recommendedName>
</protein>
<reference evidence="6" key="1">
    <citation type="journal article" date="2014" name="Front. Microbiol.">
        <title>High frequency of phylogenetically diverse reductive dehalogenase-homologous genes in deep subseafloor sedimentary metagenomes.</title>
        <authorList>
            <person name="Kawai M."/>
            <person name="Futagami T."/>
            <person name="Toyoda A."/>
            <person name="Takaki Y."/>
            <person name="Nishi S."/>
            <person name="Hori S."/>
            <person name="Arai W."/>
            <person name="Tsubouchi T."/>
            <person name="Morono Y."/>
            <person name="Uchiyama I."/>
            <person name="Ito T."/>
            <person name="Fujiyama A."/>
            <person name="Inagaki F."/>
            <person name="Takami H."/>
        </authorList>
    </citation>
    <scope>NUCLEOTIDE SEQUENCE</scope>
    <source>
        <strain evidence="6">Expedition CK06-06</strain>
    </source>
</reference>
<accession>X0TSZ7</accession>
<evidence type="ECO:0008006" key="7">
    <source>
        <dbReference type="Google" id="ProtNLM"/>
    </source>
</evidence>
<evidence type="ECO:0000256" key="1">
    <source>
        <dbReference type="ARBA" id="ARBA00001947"/>
    </source>
</evidence>
<dbReference type="GO" id="GO:0016747">
    <property type="term" value="F:acyltransferase activity, transferring groups other than amino-acyl groups"/>
    <property type="evidence" value="ECO:0007669"/>
    <property type="project" value="InterPro"/>
</dbReference>
<organism evidence="6">
    <name type="scientific">marine sediment metagenome</name>
    <dbReference type="NCBI Taxonomy" id="412755"/>
    <lineage>
        <taxon>unclassified sequences</taxon>
        <taxon>metagenomes</taxon>
        <taxon>ecological metagenomes</taxon>
    </lineage>
</organism>
<evidence type="ECO:0000313" key="6">
    <source>
        <dbReference type="EMBL" id="GAF96324.1"/>
    </source>
</evidence>
<dbReference type="GO" id="GO:0046872">
    <property type="term" value="F:metal ion binding"/>
    <property type="evidence" value="ECO:0007669"/>
    <property type="project" value="UniProtKB-KW"/>
</dbReference>
<evidence type="ECO:0000256" key="5">
    <source>
        <dbReference type="ARBA" id="ARBA00023315"/>
    </source>
</evidence>
<dbReference type="InterPro" id="IPR008300">
    <property type="entry name" value="PTAC"/>
</dbReference>
<evidence type="ECO:0000256" key="3">
    <source>
        <dbReference type="ARBA" id="ARBA00022723"/>
    </source>
</evidence>
<evidence type="ECO:0000256" key="2">
    <source>
        <dbReference type="ARBA" id="ARBA00022679"/>
    </source>
</evidence>
<keyword evidence="2" id="KW-0808">Transferase</keyword>
<sequence>MIFSVKQQEQKKSENLKILVEVSVRHIHLSKKDSEMLFGKNYKLTRLRNLSTGITNKRQFAACETVTIKSIKSEIQNVRIVGPLRSATQVELALTDARKLKIKVPLRTSGNLSGSGKLTLISPKGKINLKE</sequence>
<evidence type="ECO:0000256" key="4">
    <source>
        <dbReference type="ARBA" id="ARBA00022833"/>
    </source>
</evidence>
<feature type="non-terminal residue" evidence="6">
    <location>
        <position position="131"/>
    </location>
</feature>
<dbReference type="AlphaFoldDB" id="X0TSZ7"/>
<dbReference type="PANTHER" id="PTHR39453:SF1">
    <property type="entry name" value="PHOSPHATE PROPANOYLTRANSFERASE"/>
    <property type="match status" value="1"/>
</dbReference>
<gene>
    <name evidence="6" type="ORF">S01H1_19720</name>
</gene>
<keyword evidence="5" id="KW-0012">Acyltransferase</keyword>
<keyword evidence="3" id="KW-0479">Metal-binding</keyword>
<dbReference type="Pfam" id="PF06130">
    <property type="entry name" value="PTAC"/>
    <property type="match status" value="1"/>
</dbReference>